<feature type="domain" description="HTH tetR-type" evidence="3">
    <location>
        <begin position="1"/>
        <end position="48"/>
    </location>
</feature>
<dbReference type="Pfam" id="PF00440">
    <property type="entry name" value="TetR_N"/>
    <property type="match status" value="1"/>
</dbReference>
<dbReference type="InterPro" id="IPR009057">
    <property type="entry name" value="Homeodomain-like_sf"/>
</dbReference>
<dbReference type="InterPro" id="IPR001647">
    <property type="entry name" value="HTH_TetR"/>
</dbReference>
<evidence type="ECO:0000256" key="1">
    <source>
        <dbReference type="ARBA" id="ARBA00023125"/>
    </source>
</evidence>
<evidence type="ECO:0000313" key="5">
    <source>
        <dbReference type="Proteomes" id="UP000199308"/>
    </source>
</evidence>
<proteinExistence type="predicted"/>
<dbReference type="AlphaFoldDB" id="A0A1I0AG59"/>
<feature type="DNA-binding region" description="H-T-H motif" evidence="2">
    <location>
        <begin position="11"/>
        <end position="30"/>
    </location>
</feature>
<gene>
    <name evidence="4" type="ORF">SAMN05660429_00668</name>
</gene>
<evidence type="ECO:0000256" key="2">
    <source>
        <dbReference type="PROSITE-ProRule" id="PRU00335"/>
    </source>
</evidence>
<reference evidence="4 5" key="1">
    <citation type="submission" date="2016-10" db="EMBL/GenBank/DDBJ databases">
        <authorList>
            <person name="de Groot N.N."/>
        </authorList>
    </citation>
    <scope>NUCLEOTIDE SEQUENCE [LARGE SCALE GENOMIC DNA]</scope>
    <source>
        <strain evidence="4 5">DSM 19706</strain>
    </source>
</reference>
<dbReference type="GO" id="GO:0003677">
    <property type="term" value="F:DNA binding"/>
    <property type="evidence" value="ECO:0007669"/>
    <property type="project" value="UniProtKB-UniRule"/>
</dbReference>
<dbReference type="Gene3D" id="1.10.357.10">
    <property type="entry name" value="Tetracycline Repressor, domain 2"/>
    <property type="match status" value="1"/>
</dbReference>
<name>A0A1I0AG59_THASX</name>
<keyword evidence="5" id="KW-1185">Reference proteome</keyword>
<evidence type="ECO:0000259" key="3">
    <source>
        <dbReference type="PROSITE" id="PS50977"/>
    </source>
</evidence>
<organism evidence="4 5">
    <name type="scientific">Thalassotalea agarivorans</name>
    <name type="common">Thalassomonas agarivorans</name>
    <dbReference type="NCBI Taxonomy" id="349064"/>
    <lineage>
        <taxon>Bacteria</taxon>
        <taxon>Pseudomonadati</taxon>
        <taxon>Pseudomonadota</taxon>
        <taxon>Gammaproteobacteria</taxon>
        <taxon>Alteromonadales</taxon>
        <taxon>Colwelliaceae</taxon>
        <taxon>Thalassotalea</taxon>
    </lineage>
</organism>
<evidence type="ECO:0000313" key="4">
    <source>
        <dbReference type="EMBL" id="SES92243.1"/>
    </source>
</evidence>
<protein>
    <submittedName>
        <fullName evidence="4">Transcriptional regulator, TetR family</fullName>
    </submittedName>
</protein>
<sequence>MFFQHGYTHSNIALISRNIGVSRVTIHKQFGSKEQLFKAVVTRYMDNRIAQAKQFRKPCDDFWLTLEQLLLTWCQPAFEEIPNDIIRSDLLHAGTTLCQDVVEKKQAALRDVIAYLIEQGIAKQQVNLSRANLSVEAFAVSIESLFSGLVFISKGGETAIPVSYFFNILKAAVSN</sequence>
<dbReference type="SUPFAM" id="SSF46689">
    <property type="entry name" value="Homeodomain-like"/>
    <property type="match status" value="1"/>
</dbReference>
<dbReference type="Gene3D" id="1.10.10.60">
    <property type="entry name" value="Homeodomain-like"/>
    <property type="match status" value="1"/>
</dbReference>
<keyword evidence="1 2" id="KW-0238">DNA-binding</keyword>
<dbReference type="PROSITE" id="PS50977">
    <property type="entry name" value="HTH_TETR_2"/>
    <property type="match status" value="1"/>
</dbReference>
<accession>A0A1I0AG59</accession>
<dbReference type="EMBL" id="FOHK01000003">
    <property type="protein sequence ID" value="SES92243.1"/>
    <property type="molecule type" value="Genomic_DNA"/>
</dbReference>
<dbReference type="Proteomes" id="UP000199308">
    <property type="component" value="Unassembled WGS sequence"/>
</dbReference>